<proteinExistence type="predicted"/>
<dbReference type="PANTHER" id="PTHR24567">
    <property type="entry name" value="CRP FAMILY TRANSCRIPTIONAL REGULATORY PROTEIN"/>
    <property type="match status" value="1"/>
</dbReference>
<evidence type="ECO:0000313" key="7">
    <source>
        <dbReference type="Proteomes" id="UP000008332"/>
    </source>
</evidence>
<organism evidence="6 7">
    <name type="scientific">Albidiferax ferrireducens (strain ATCC BAA-621 / DSM 15236 / T118)</name>
    <name type="common">Rhodoferax ferrireducens</name>
    <dbReference type="NCBI Taxonomy" id="338969"/>
    <lineage>
        <taxon>Bacteria</taxon>
        <taxon>Pseudomonadati</taxon>
        <taxon>Pseudomonadota</taxon>
        <taxon>Betaproteobacteria</taxon>
        <taxon>Burkholderiales</taxon>
        <taxon>Comamonadaceae</taxon>
        <taxon>Rhodoferax</taxon>
    </lineage>
</organism>
<dbReference type="CDD" id="cd00092">
    <property type="entry name" value="HTH_CRP"/>
    <property type="match status" value="1"/>
</dbReference>
<dbReference type="InterPro" id="IPR018490">
    <property type="entry name" value="cNMP-bd_dom_sf"/>
</dbReference>
<gene>
    <name evidence="6" type="ordered locus">Rfer_1703</name>
</gene>
<dbReference type="CDD" id="cd00038">
    <property type="entry name" value="CAP_ED"/>
    <property type="match status" value="1"/>
</dbReference>
<accession>Q21XS0</accession>
<dbReference type="InterPro" id="IPR050397">
    <property type="entry name" value="Env_Response_Regulators"/>
</dbReference>
<dbReference type="KEGG" id="rfr:Rfer_1703"/>
<dbReference type="EMBL" id="CP000267">
    <property type="protein sequence ID" value="ABD69433.1"/>
    <property type="molecule type" value="Genomic_DNA"/>
</dbReference>
<dbReference type="Gene3D" id="2.60.120.10">
    <property type="entry name" value="Jelly Rolls"/>
    <property type="match status" value="1"/>
</dbReference>
<dbReference type="Pfam" id="PF00027">
    <property type="entry name" value="cNMP_binding"/>
    <property type="match status" value="1"/>
</dbReference>
<feature type="domain" description="HTH crp-type" evidence="5">
    <location>
        <begin position="186"/>
        <end position="259"/>
    </location>
</feature>
<dbReference type="SMART" id="SM00419">
    <property type="entry name" value="HTH_CRP"/>
    <property type="match status" value="1"/>
</dbReference>
<keyword evidence="2" id="KW-0238">DNA-binding</keyword>
<keyword evidence="1" id="KW-0805">Transcription regulation</keyword>
<evidence type="ECO:0000313" key="6">
    <source>
        <dbReference type="EMBL" id="ABD69433.1"/>
    </source>
</evidence>
<name>Q21XS0_ALBFT</name>
<dbReference type="GO" id="GO:0005829">
    <property type="term" value="C:cytosol"/>
    <property type="evidence" value="ECO:0007669"/>
    <property type="project" value="TreeGrafter"/>
</dbReference>
<evidence type="ECO:0000256" key="2">
    <source>
        <dbReference type="ARBA" id="ARBA00023125"/>
    </source>
</evidence>
<reference evidence="7" key="1">
    <citation type="submission" date="2006-02" db="EMBL/GenBank/DDBJ databases">
        <title>Complete sequence of chromosome of Rhodoferax ferrireducens DSM 15236.</title>
        <authorList>
            <person name="Copeland A."/>
            <person name="Lucas S."/>
            <person name="Lapidus A."/>
            <person name="Barry K."/>
            <person name="Detter J.C."/>
            <person name="Glavina del Rio T."/>
            <person name="Hammon N."/>
            <person name="Israni S."/>
            <person name="Pitluck S."/>
            <person name="Brettin T."/>
            <person name="Bruce D."/>
            <person name="Han C."/>
            <person name="Tapia R."/>
            <person name="Gilna P."/>
            <person name="Kiss H."/>
            <person name="Schmutz J."/>
            <person name="Larimer F."/>
            <person name="Land M."/>
            <person name="Kyrpides N."/>
            <person name="Ivanova N."/>
            <person name="Richardson P."/>
        </authorList>
    </citation>
    <scope>NUCLEOTIDE SEQUENCE [LARGE SCALE GENOMIC DNA]</scope>
    <source>
        <strain evidence="7">ATCC BAA-621 / DSM 15236 / T118</strain>
    </source>
</reference>
<dbReference type="InterPro" id="IPR000595">
    <property type="entry name" value="cNMP-bd_dom"/>
</dbReference>
<dbReference type="STRING" id="338969.Rfer_1703"/>
<dbReference type="HOGENOM" id="CLU_075053_0_2_4"/>
<keyword evidence="7" id="KW-1185">Reference proteome</keyword>
<dbReference type="Pfam" id="PF13545">
    <property type="entry name" value="HTH_Crp_2"/>
    <property type="match status" value="1"/>
</dbReference>
<dbReference type="PROSITE" id="PS50042">
    <property type="entry name" value="CNMP_BINDING_3"/>
    <property type="match status" value="1"/>
</dbReference>
<dbReference type="OrthoDB" id="7643467at2"/>
<dbReference type="eggNOG" id="COG0664">
    <property type="taxonomic scope" value="Bacteria"/>
</dbReference>
<feature type="domain" description="Cyclic nucleotide-binding" evidence="4">
    <location>
        <begin position="61"/>
        <end position="172"/>
    </location>
</feature>
<dbReference type="GO" id="GO:0003700">
    <property type="term" value="F:DNA-binding transcription factor activity"/>
    <property type="evidence" value="ECO:0007669"/>
    <property type="project" value="InterPro"/>
</dbReference>
<dbReference type="Gene3D" id="1.10.10.10">
    <property type="entry name" value="Winged helix-like DNA-binding domain superfamily/Winged helix DNA-binding domain"/>
    <property type="match status" value="1"/>
</dbReference>
<dbReference type="AlphaFoldDB" id="Q21XS0"/>
<dbReference type="InterPro" id="IPR036390">
    <property type="entry name" value="WH_DNA-bd_sf"/>
</dbReference>
<dbReference type="InterPro" id="IPR012318">
    <property type="entry name" value="HTH_CRP"/>
</dbReference>
<dbReference type="SUPFAM" id="SSF46785">
    <property type="entry name" value="Winged helix' DNA-binding domain"/>
    <property type="match status" value="1"/>
</dbReference>
<evidence type="ECO:0000256" key="3">
    <source>
        <dbReference type="ARBA" id="ARBA00023163"/>
    </source>
</evidence>
<dbReference type="InterPro" id="IPR036388">
    <property type="entry name" value="WH-like_DNA-bd_sf"/>
</dbReference>
<dbReference type="FunFam" id="1.10.10.10:FF:000028">
    <property type="entry name" value="Fumarate/nitrate reduction transcriptional regulator Fnr"/>
    <property type="match status" value="1"/>
</dbReference>
<dbReference type="InterPro" id="IPR018335">
    <property type="entry name" value="Tscrpt_reg_HTH_Crp-type_CS"/>
</dbReference>
<protein>
    <submittedName>
        <fullName evidence="6">Transcriptional regulator, Crp/Fnr family</fullName>
    </submittedName>
</protein>
<dbReference type="PRINTS" id="PR00034">
    <property type="entry name" value="HTHCRP"/>
</dbReference>
<dbReference type="PANTHER" id="PTHR24567:SF75">
    <property type="entry name" value="FUMARATE AND NITRATE REDUCTION REGULATORY PROTEIN"/>
    <property type="match status" value="1"/>
</dbReference>
<dbReference type="PROSITE" id="PS00042">
    <property type="entry name" value="HTH_CRP_1"/>
    <property type="match status" value="1"/>
</dbReference>
<evidence type="ECO:0000259" key="4">
    <source>
        <dbReference type="PROSITE" id="PS50042"/>
    </source>
</evidence>
<keyword evidence="3" id="KW-0804">Transcription</keyword>
<sequence>MTRRQKKAMFVTPLEVLVEPLSTLSARPGAGPAKAAVVNARCAHCHLRTWCLPSGTENSDADCINSLLFGRRKIKAGQNLYLEGQPFQYLYEVRSGNLKSSLKTSDGSERVSAFHMAGELIGLDGVAEGQHASSTTALEDSEVCAVSYALLTELAGNNAQLQRTLMQHMSRELVRELRLLMLLGGMTAEKRLAAFLLNLSQRLSARGYSPSEFRIRMTRADIGSYLGLTLETVSRTFSAFQKLNLLEVKTRHIRITDLGGLTRIGDVHAPATTKPS</sequence>
<evidence type="ECO:0000259" key="5">
    <source>
        <dbReference type="PROSITE" id="PS51063"/>
    </source>
</evidence>
<dbReference type="RefSeq" id="WP_011464001.1">
    <property type="nucleotide sequence ID" value="NC_007908.1"/>
</dbReference>
<dbReference type="PROSITE" id="PS51063">
    <property type="entry name" value="HTH_CRP_2"/>
    <property type="match status" value="1"/>
</dbReference>
<dbReference type="Proteomes" id="UP000008332">
    <property type="component" value="Chromosome"/>
</dbReference>
<dbReference type="InterPro" id="IPR014710">
    <property type="entry name" value="RmlC-like_jellyroll"/>
</dbReference>
<dbReference type="GO" id="GO:0003677">
    <property type="term" value="F:DNA binding"/>
    <property type="evidence" value="ECO:0007669"/>
    <property type="project" value="UniProtKB-KW"/>
</dbReference>
<dbReference type="SUPFAM" id="SSF51206">
    <property type="entry name" value="cAMP-binding domain-like"/>
    <property type="match status" value="1"/>
</dbReference>
<evidence type="ECO:0000256" key="1">
    <source>
        <dbReference type="ARBA" id="ARBA00023015"/>
    </source>
</evidence>
<dbReference type="SMART" id="SM00100">
    <property type="entry name" value="cNMP"/>
    <property type="match status" value="1"/>
</dbReference>